<proteinExistence type="predicted"/>
<accession>A0A1M5PD10</accession>
<dbReference type="EMBL" id="FQWZ01000004">
    <property type="protein sequence ID" value="SHG99650.1"/>
    <property type="molecule type" value="Genomic_DNA"/>
</dbReference>
<organism evidence="1 2">
    <name type="scientific">Hydrocarboniphaga daqingensis</name>
    <dbReference type="NCBI Taxonomy" id="490188"/>
    <lineage>
        <taxon>Bacteria</taxon>
        <taxon>Pseudomonadati</taxon>
        <taxon>Pseudomonadota</taxon>
        <taxon>Gammaproteobacteria</taxon>
        <taxon>Nevskiales</taxon>
        <taxon>Nevskiaceae</taxon>
        <taxon>Hydrocarboniphaga</taxon>
    </lineage>
</organism>
<evidence type="ECO:0000313" key="2">
    <source>
        <dbReference type="Proteomes" id="UP000199758"/>
    </source>
</evidence>
<dbReference type="InterPro" id="IPR054211">
    <property type="entry name" value="DUF6918"/>
</dbReference>
<dbReference type="Pfam" id="PF21893">
    <property type="entry name" value="DUF6918"/>
    <property type="match status" value="1"/>
</dbReference>
<keyword evidence="2" id="KW-1185">Reference proteome</keyword>
<protein>
    <submittedName>
        <fullName evidence="1">Uncharacterized protein</fullName>
    </submittedName>
</protein>
<name>A0A1M5PD10_9GAMM</name>
<evidence type="ECO:0000313" key="1">
    <source>
        <dbReference type="EMBL" id="SHG99650.1"/>
    </source>
</evidence>
<dbReference type="AlphaFoldDB" id="A0A1M5PD10"/>
<dbReference type="RefSeq" id="WP_072897365.1">
    <property type="nucleotide sequence ID" value="NZ_FQWZ01000004.1"/>
</dbReference>
<dbReference type="STRING" id="490188.SAMN04488068_2168"/>
<dbReference type="Proteomes" id="UP000199758">
    <property type="component" value="Unassembled WGS sequence"/>
</dbReference>
<sequence length="147" mass="15940">MPTLSDILLVEHQREALTQACATTVERHLNGLRSLRGLALKAGLGMFKTAVPDAIPRVVRKLLPDFAVALEPLHQQFLQSGDRDFSLFLRKNSAPATAALIGVLDHRVGASSNETVKMAYSKLRGSINDEMAAVLPELAKTISGYMS</sequence>
<gene>
    <name evidence="1" type="ORF">SAMN04488068_2168</name>
</gene>
<reference evidence="1 2" key="1">
    <citation type="submission" date="2016-11" db="EMBL/GenBank/DDBJ databases">
        <authorList>
            <person name="Jaros S."/>
            <person name="Januszkiewicz K."/>
            <person name="Wedrychowicz H."/>
        </authorList>
    </citation>
    <scope>NUCLEOTIDE SEQUENCE [LARGE SCALE GENOMIC DNA]</scope>
    <source>
        <strain evidence="1 2">CGMCC 1.7049</strain>
    </source>
</reference>
<dbReference type="OrthoDB" id="7061756at2"/>